<evidence type="ECO:0000259" key="4">
    <source>
        <dbReference type="Pfam" id="PF13613"/>
    </source>
</evidence>
<gene>
    <name evidence="5" type="ORF">GCM10017557_69870</name>
</gene>
<dbReference type="InterPro" id="IPR027806">
    <property type="entry name" value="HARBI1_dom"/>
</dbReference>
<dbReference type="AlphaFoldDB" id="A0A7G1P9R6"/>
<dbReference type="EMBL" id="AP023440">
    <property type="protein sequence ID" value="BCL32128.1"/>
    <property type="molecule type" value="Genomic_DNA"/>
</dbReference>
<dbReference type="Proteomes" id="UP000516444">
    <property type="component" value="Chromosome"/>
</dbReference>
<keyword evidence="2" id="KW-0479">Metal-binding</keyword>
<organism evidence="5 6">
    <name type="scientific">Streptomyces aurantiacus</name>
    <dbReference type="NCBI Taxonomy" id="47760"/>
    <lineage>
        <taxon>Bacteria</taxon>
        <taxon>Bacillati</taxon>
        <taxon>Actinomycetota</taxon>
        <taxon>Actinomycetes</taxon>
        <taxon>Kitasatosporales</taxon>
        <taxon>Streptomycetaceae</taxon>
        <taxon>Streptomyces</taxon>
        <taxon>Streptomyces aurantiacus group</taxon>
    </lineage>
</organism>
<accession>A0A7G1P9R6</accession>
<proteinExistence type="predicted"/>
<protein>
    <submittedName>
        <fullName evidence="5">IS5 family transposase</fullName>
    </submittedName>
</protein>
<evidence type="ECO:0000259" key="3">
    <source>
        <dbReference type="Pfam" id="PF13359"/>
    </source>
</evidence>
<dbReference type="GO" id="GO:0046872">
    <property type="term" value="F:metal ion binding"/>
    <property type="evidence" value="ECO:0007669"/>
    <property type="project" value="UniProtKB-KW"/>
</dbReference>
<name>A0A7G1P9R6_9ACTN</name>
<dbReference type="KEGG" id="sgm:GCM10017557_69870"/>
<evidence type="ECO:0000256" key="1">
    <source>
        <dbReference type="ARBA" id="ARBA00001968"/>
    </source>
</evidence>
<sequence length="206" mass="22565">MYLRSHDTLARLAAGFGISVGTAHAYVTAVTGLLADRAPGLLKTLREHEPDFVLLDGTLAECGRVGDSRGDYSAKHRRHGVNIQVVTDPAGKVLWISPALPGRTHDLTAARTQRIIRICERQGVPILADRAYTGAGPWVTTGLKRPPGGELTPTQRTLNRALAQARAPVERGIARLKSWQIFRRSRISPNRMTVIAKAVLTLERQR</sequence>
<dbReference type="Pfam" id="PF13359">
    <property type="entry name" value="DDE_Tnp_4"/>
    <property type="match status" value="1"/>
</dbReference>
<evidence type="ECO:0000256" key="2">
    <source>
        <dbReference type="ARBA" id="ARBA00022723"/>
    </source>
</evidence>
<feature type="domain" description="Transposase Helix-turn-helix" evidence="4">
    <location>
        <begin position="1"/>
        <end position="39"/>
    </location>
</feature>
<dbReference type="Pfam" id="PF13613">
    <property type="entry name" value="HTH_Tnp_4"/>
    <property type="match status" value="1"/>
</dbReference>
<keyword evidence="6" id="KW-1185">Reference proteome</keyword>
<comment type="cofactor">
    <cofactor evidence="1">
        <name>a divalent metal cation</name>
        <dbReference type="ChEBI" id="CHEBI:60240"/>
    </cofactor>
</comment>
<evidence type="ECO:0000313" key="5">
    <source>
        <dbReference type="EMBL" id="BCL32128.1"/>
    </source>
</evidence>
<dbReference type="InterPro" id="IPR027805">
    <property type="entry name" value="Transposase_HTH_dom"/>
</dbReference>
<feature type="domain" description="DDE Tnp4" evidence="3">
    <location>
        <begin position="55"/>
        <end position="201"/>
    </location>
</feature>
<evidence type="ECO:0000313" key="6">
    <source>
        <dbReference type="Proteomes" id="UP000516444"/>
    </source>
</evidence>
<reference evidence="5 6" key="1">
    <citation type="journal article" date="2014" name="Int. J. Syst. Evol. Microbiol.">
        <title>Complete genome sequence of Corynebacterium casei LMG S-19264T (=DSM 44701T), isolated from a smear-ripened cheese.</title>
        <authorList>
            <consortium name="US DOE Joint Genome Institute (JGI-PGF)"/>
            <person name="Walter F."/>
            <person name="Albersmeier A."/>
            <person name="Kalinowski J."/>
            <person name="Ruckert C."/>
        </authorList>
    </citation>
    <scope>NUCLEOTIDE SEQUENCE [LARGE SCALE GENOMIC DNA]</scope>
    <source>
        <strain evidence="5 6">JCM 4677</strain>
    </source>
</reference>